<dbReference type="PANTHER" id="PTHR46599:SF3">
    <property type="entry name" value="PIGGYBAC TRANSPOSABLE ELEMENT-DERIVED PROTEIN 4"/>
    <property type="match status" value="1"/>
</dbReference>
<sequence>MPEDGAVPLVILGDNEGERTRDKLWKLRPIANKIEQRFLKGWSFPAVFPFDEGVLPATSKRNSTRVFMPDKPHPYRSKIFMSFEMYIDKRNTGDVSETGIDNKTGAAAVVRNLKIVLRFDNQHQWRAVERIWHRYRHDKQGQDKNIKVKSETRPASIPRGYFACSRYVTIPMMIAFHYKPVHYLCTDAVMTVSTIGRKVHFGAMSSRSELLSALDGSMCTINSAFKLTRGKLQPNSRSSFNDLALVNAHISHKETTKITGATAMTSKKWYSVVPTPPPTHQKRKRTRVPLTHALELSENWVTKRRQRSCKVCALSRTDRKKKSFATAFFCDRCPIDDAKYWLCQVAEKRKKTRRELQPEDGGDAQFAFMAATMSYDITGMALHTFRANTIHSEATTDDTGHCTDASDSILEEVD</sequence>
<dbReference type="PANTHER" id="PTHR46599">
    <property type="entry name" value="PIGGYBAC TRANSPOSABLE ELEMENT-DERIVED PROTEIN 4"/>
    <property type="match status" value="1"/>
</dbReference>
<proteinExistence type="predicted"/>
<dbReference type="Proteomes" id="UP000237271">
    <property type="component" value="Unassembled WGS sequence"/>
</dbReference>
<organism evidence="1 2">
    <name type="scientific">Phytophthora palmivora</name>
    <dbReference type="NCBI Taxonomy" id="4796"/>
    <lineage>
        <taxon>Eukaryota</taxon>
        <taxon>Sar</taxon>
        <taxon>Stramenopiles</taxon>
        <taxon>Oomycota</taxon>
        <taxon>Peronosporomycetes</taxon>
        <taxon>Peronosporales</taxon>
        <taxon>Peronosporaceae</taxon>
        <taxon>Phytophthora</taxon>
    </lineage>
</organism>
<dbReference type="EMBL" id="NCKW01006417">
    <property type="protein sequence ID" value="POM71752.1"/>
    <property type="molecule type" value="Genomic_DNA"/>
</dbReference>
<evidence type="ECO:0000313" key="2">
    <source>
        <dbReference type="Proteomes" id="UP000237271"/>
    </source>
</evidence>
<gene>
    <name evidence="1" type="ORF">PHPALM_11641</name>
</gene>
<evidence type="ECO:0008006" key="3">
    <source>
        <dbReference type="Google" id="ProtNLM"/>
    </source>
</evidence>
<evidence type="ECO:0000313" key="1">
    <source>
        <dbReference type="EMBL" id="POM71752.1"/>
    </source>
</evidence>
<reference evidence="1 2" key="1">
    <citation type="journal article" date="2017" name="Genome Biol. Evol.">
        <title>Phytophthora megakarya and P. palmivora, closely related causal agents of cacao black pod rot, underwent increases in genome sizes and gene numbers by different mechanisms.</title>
        <authorList>
            <person name="Ali S.S."/>
            <person name="Shao J."/>
            <person name="Lary D.J."/>
            <person name="Kronmiller B."/>
            <person name="Shen D."/>
            <person name="Strem M.D."/>
            <person name="Amoako-Attah I."/>
            <person name="Akrofi A.Y."/>
            <person name="Begoude B.A."/>
            <person name="Ten Hoopen G.M."/>
            <person name="Coulibaly K."/>
            <person name="Kebe B.I."/>
            <person name="Melnick R.L."/>
            <person name="Guiltinan M.J."/>
            <person name="Tyler B.M."/>
            <person name="Meinhardt L.W."/>
            <person name="Bailey B.A."/>
        </authorList>
    </citation>
    <scope>NUCLEOTIDE SEQUENCE [LARGE SCALE GENOMIC DNA]</scope>
    <source>
        <strain evidence="2">sbr112.9</strain>
    </source>
</reference>
<dbReference type="AlphaFoldDB" id="A0A2P4Y1Q6"/>
<keyword evidence="2" id="KW-1185">Reference proteome</keyword>
<protein>
    <recommendedName>
        <fullName evidence="3">PiggyBac transposable element-derived protein domain-containing protein</fullName>
    </recommendedName>
</protein>
<comment type="caution">
    <text evidence="1">The sequence shown here is derived from an EMBL/GenBank/DDBJ whole genome shotgun (WGS) entry which is preliminary data.</text>
</comment>
<accession>A0A2P4Y1Q6</accession>
<name>A0A2P4Y1Q6_9STRA</name>